<dbReference type="GO" id="GO:0003677">
    <property type="term" value="F:DNA binding"/>
    <property type="evidence" value="ECO:0007669"/>
    <property type="project" value="InterPro"/>
</dbReference>
<reference evidence="3 4" key="1">
    <citation type="submission" date="2019-03" db="EMBL/GenBank/DDBJ databases">
        <title>Freshwater and sediment microbial communities from various areas in North America, analyzing microbe dynamics in response to fracking.</title>
        <authorList>
            <person name="Lamendella R."/>
        </authorList>
    </citation>
    <scope>NUCLEOTIDE SEQUENCE [LARGE SCALE GENOMIC DNA]</scope>
    <source>
        <strain evidence="3 4">74A</strain>
    </source>
</reference>
<dbReference type="Proteomes" id="UP000294832">
    <property type="component" value="Unassembled WGS sequence"/>
</dbReference>
<feature type="domain" description="Transposase IS4-like" evidence="1">
    <location>
        <begin position="99"/>
        <end position="336"/>
    </location>
</feature>
<dbReference type="NCBIfam" id="NF033564">
    <property type="entry name" value="transpos_ISAs1"/>
    <property type="match status" value="1"/>
</dbReference>
<name>A0A4R2F995_9GAMM</name>
<keyword evidence="4" id="KW-1185">Reference proteome</keyword>
<evidence type="ECO:0000259" key="1">
    <source>
        <dbReference type="Pfam" id="PF01609"/>
    </source>
</evidence>
<evidence type="ECO:0000313" key="3">
    <source>
        <dbReference type="EMBL" id="TCN79620.1"/>
    </source>
</evidence>
<organism evidence="3 4">
    <name type="scientific">Shewanella fodinae</name>
    <dbReference type="NCBI Taxonomy" id="552357"/>
    <lineage>
        <taxon>Bacteria</taxon>
        <taxon>Pseudomonadati</taxon>
        <taxon>Pseudomonadota</taxon>
        <taxon>Gammaproteobacteria</taxon>
        <taxon>Alteromonadales</taxon>
        <taxon>Shewanellaceae</taxon>
        <taxon>Shewanella</taxon>
    </lineage>
</organism>
<feature type="domain" description="H repeat-associated protein N-terminal" evidence="2">
    <location>
        <begin position="5"/>
        <end position="91"/>
    </location>
</feature>
<dbReference type="Pfam" id="PF13808">
    <property type="entry name" value="DDE_Tnp_1_assoc"/>
    <property type="match status" value="1"/>
</dbReference>
<evidence type="ECO:0000313" key="4">
    <source>
        <dbReference type="Proteomes" id="UP000294832"/>
    </source>
</evidence>
<sequence length="366" mass="42016">MSLFDHLKLIEDPRSYINLEHNLVDIIFLVLAATASGCHGWLEIEEFGHEHLSWLRKHRPFAKGIPTRHSIARIIKAIDVEMMVLALFRWTNSLRASAGKPLIAIDGKTLRGAVNQNGTEQALHLVSAFDTEQGLVLYQQDTKTKGSEVATVRELLHMLDIQDAVLTFDALHCNKETLAQIVKRKGDYVVQVKGNQPTLRKTIEALFQPHWETNATDIPMFEESDKGHGREERRTTFQIPALLPKELAKQWPSVKSLIAVERERKRNGTTTIDTHYYLSSLDIEVELAARAVRQHWHIENQQHWVLDVTFKEDMSRIGDRDNAKKMALFRRIVLNLLQQHPLKVSKPSKMRKAAWNGDFRSELFFG</sequence>
<gene>
    <name evidence="3" type="ORF">EDC91_13238</name>
</gene>
<protein>
    <submittedName>
        <fullName evidence="3">DDE family transposase</fullName>
    </submittedName>
</protein>
<proteinExistence type="predicted"/>
<dbReference type="RefSeq" id="WP_133040178.1">
    <property type="nucleotide sequence ID" value="NZ_SLWF01000032.1"/>
</dbReference>
<comment type="caution">
    <text evidence="3">The sequence shown here is derived from an EMBL/GenBank/DDBJ whole genome shotgun (WGS) entry which is preliminary data.</text>
</comment>
<dbReference type="AlphaFoldDB" id="A0A4R2F995"/>
<evidence type="ECO:0000259" key="2">
    <source>
        <dbReference type="Pfam" id="PF13808"/>
    </source>
</evidence>
<dbReference type="Pfam" id="PF01609">
    <property type="entry name" value="DDE_Tnp_1"/>
    <property type="match status" value="1"/>
</dbReference>
<dbReference type="InterPro" id="IPR002559">
    <property type="entry name" value="Transposase_11"/>
</dbReference>
<dbReference type="OrthoDB" id="6648013at2"/>
<dbReference type="GO" id="GO:0006313">
    <property type="term" value="P:DNA transposition"/>
    <property type="evidence" value="ECO:0007669"/>
    <property type="project" value="InterPro"/>
</dbReference>
<dbReference type="PANTHER" id="PTHR30298">
    <property type="entry name" value="H REPEAT-ASSOCIATED PREDICTED TRANSPOSASE"/>
    <property type="match status" value="1"/>
</dbReference>
<dbReference type="InterPro" id="IPR032806">
    <property type="entry name" value="YbfD_N"/>
</dbReference>
<dbReference type="GO" id="GO:0004803">
    <property type="term" value="F:transposase activity"/>
    <property type="evidence" value="ECO:0007669"/>
    <property type="project" value="InterPro"/>
</dbReference>
<dbReference type="InterPro" id="IPR047647">
    <property type="entry name" value="ISAs1_transpos"/>
</dbReference>
<accession>A0A4R2F995</accession>
<dbReference type="InterPro" id="IPR051698">
    <property type="entry name" value="Transposase_11-like"/>
</dbReference>
<dbReference type="EMBL" id="SLWF01000032">
    <property type="protein sequence ID" value="TCN79620.1"/>
    <property type="molecule type" value="Genomic_DNA"/>
</dbReference>
<dbReference type="PANTHER" id="PTHR30298:SF0">
    <property type="entry name" value="PROTEIN YBFL-RELATED"/>
    <property type="match status" value="1"/>
</dbReference>